<dbReference type="InterPro" id="IPR036610">
    <property type="entry name" value="PEBP-like_sf"/>
</dbReference>
<dbReference type="Gene3D" id="3.90.280.10">
    <property type="entry name" value="PEBP-like"/>
    <property type="match status" value="1"/>
</dbReference>
<dbReference type="CDD" id="cd00866">
    <property type="entry name" value="PEBP_euk"/>
    <property type="match status" value="1"/>
</dbReference>
<dbReference type="PANTHER" id="PTHR11362:SF82">
    <property type="entry name" value="PHOSPHATIDYLETHANOLAMINE-BINDING PROTEIN 4"/>
    <property type="match status" value="1"/>
</dbReference>
<dbReference type="EMBL" id="CP055903">
    <property type="protein sequence ID" value="QKX63421.1"/>
    <property type="molecule type" value="Genomic_DNA"/>
</dbReference>
<dbReference type="Pfam" id="PF01161">
    <property type="entry name" value="PBP"/>
    <property type="match status" value="1"/>
</dbReference>
<dbReference type="InterPro" id="IPR035810">
    <property type="entry name" value="PEBP_euk"/>
</dbReference>
<evidence type="ECO:0000313" key="3">
    <source>
        <dbReference type="Proteomes" id="UP000509510"/>
    </source>
</evidence>
<proteinExistence type="predicted"/>
<dbReference type="InterPro" id="IPR008914">
    <property type="entry name" value="PEBP"/>
</dbReference>
<dbReference type="Proteomes" id="UP000509510">
    <property type="component" value="Chromosome VI"/>
</dbReference>
<dbReference type="PANTHER" id="PTHR11362">
    <property type="entry name" value="PHOSPHATIDYLETHANOLAMINE-BINDING PROTEIN"/>
    <property type="match status" value="1"/>
</dbReference>
<reference evidence="3" key="1">
    <citation type="submission" date="2020-06" db="EMBL/GenBank/DDBJ databases">
        <title>A chromosome-scale genome assembly of Talaromyces rugulosus W13939.</title>
        <authorList>
            <person name="Wang B."/>
            <person name="Guo L."/>
            <person name="Ye K."/>
            <person name="Wang L."/>
        </authorList>
    </citation>
    <scope>NUCLEOTIDE SEQUENCE [LARGE SCALE GENOMIC DNA]</scope>
    <source>
        <strain evidence="3">W13939</strain>
    </source>
</reference>
<dbReference type="RefSeq" id="XP_035349595.1">
    <property type="nucleotide sequence ID" value="XM_035493702.1"/>
</dbReference>
<keyword evidence="1" id="KW-0732">Signal</keyword>
<organism evidence="2 3">
    <name type="scientific">Talaromyces rugulosus</name>
    <name type="common">Penicillium rugulosum</name>
    <dbReference type="NCBI Taxonomy" id="121627"/>
    <lineage>
        <taxon>Eukaryota</taxon>
        <taxon>Fungi</taxon>
        <taxon>Dikarya</taxon>
        <taxon>Ascomycota</taxon>
        <taxon>Pezizomycotina</taxon>
        <taxon>Eurotiomycetes</taxon>
        <taxon>Eurotiomycetidae</taxon>
        <taxon>Eurotiales</taxon>
        <taxon>Trichocomaceae</taxon>
        <taxon>Talaromyces</taxon>
        <taxon>Talaromyces sect. Islandici</taxon>
    </lineage>
</organism>
<evidence type="ECO:0000313" key="2">
    <source>
        <dbReference type="EMBL" id="QKX63421.1"/>
    </source>
</evidence>
<evidence type="ECO:0008006" key="4">
    <source>
        <dbReference type="Google" id="ProtNLM"/>
    </source>
</evidence>
<dbReference type="AlphaFoldDB" id="A0A7H8RCB5"/>
<feature type="chain" id="PRO_5028820192" description="PEBP-like protein" evidence="1">
    <location>
        <begin position="19"/>
        <end position="206"/>
    </location>
</feature>
<dbReference type="KEGG" id="trg:TRUGW13939_10591"/>
<keyword evidence="3" id="KW-1185">Reference proteome</keyword>
<accession>A0A7H8RCB5</accession>
<dbReference type="SUPFAM" id="SSF49777">
    <property type="entry name" value="PEBP-like"/>
    <property type="match status" value="1"/>
</dbReference>
<evidence type="ECO:0000256" key="1">
    <source>
        <dbReference type="SAM" id="SignalP"/>
    </source>
</evidence>
<feature type="signal peptide" evidence="1">
    <location>
        <begin position="1"/>
        <end position="18"/>
    </location>
</feature>
<protein>
    <recommendedName>
        <fullName evidence="4">PEBP-like protein</fullName>
    </recommendedName>
</protein>
<gene>
    <name evidence="2" type="ORF">TRUGW13939_10591</name>
</gene>
<dbReference type="OrthoDB" id="440553at2759"/>
<name>A0A7H8RCB5_TALRU</name>
<dbReference type="GeneID" id="55998070"/>
<sequence length="206" mass="22055">MRGVVALLSFMEVGLGWAGHAGGNTLPPELQVLGAPRQTLHVKFPTSSPPYVVNVRPGGFLETADTADAPEADVKPLSHGQGHGQGHDQDLFVFMMVDPDINTTSPTYVGLHTMVANLAAHNTDALTTTVATFIAPEPPVGETHNYTLLAFHQPPHFSIPPKYAPYVATTPTSPLNRINFPLQQFIADTNLGPVVAANWFKTGDLD</sequence>